<reference evidence="3 5" key="1">
    <citation type="submission" date="2018-06" db="EMBL/GenBank/DDBJ databases">
        <title>Genomic Encyclopedia of Archaeal and Bacterial Type Strains, Phase II (KMG-II): from individual species to whole genera.</title>
        <authorList>
            <person name="Goeker M."/>
        </authorList>
    </citation>
    <scope>NUCLEOTIDE SEQUENCE [LARGE SCALE GENOMIC DNA]</scope>
    <source>
        <strain evidence="3 5">DSM 22686</strain>
    </source>
</reference>
<evidence type="ECO:0000313" key="3">
    <source>
        <dbReference type="EMBL" id="PZX57687.1"/>
    </source>
</evidence>
<proteinExistence type="predicted"/>
<dbReference type="Proteomes" id="UP000321927">
    <property type="component" value="Unassembled WGS sequence"/>
</dbReference>
<organism evidence="3 5">
    <name type="scientific">Algoriphagus ratkowskyi</name>
    <dbReference type="NCBI Taxonomy" id="57028"/>
    <lineage>
        <taxon>Bacteria</taxon>
        <taxon>Pseudomonadati</taxon>
        <taxon>Bacteroidota</taxon>
        <taxon>Cytophagia</taxon>
        <taxon>Cytophagales</taxon>
        <taxon>Cyclobacteriaceae</taxon>
        <taxon>Algoriphagus</taxon>
    </lineage>
</organism>
<gene>
    <name evidence="4" type="ORF">ESW18_05420</name>
    <name evidence="3" type="ORF">LV84_01816</name>
</gene>
<dbReference type="EMBL" id="QKZU01000006">
    <property type="protein sequence ID" value="PZX57687.1"/>
    <property type="molecule type" value="Genomic_DNA"/>
</dbReference>
<feature type="compositionally biased region" description="Polar residues" evidence="1">
    <location>
        <begin position="25"/>
        <end position="38"/>
    </location>
</feature>
<feature type="domain" description="Lipocalin-like" evidence="2">
    <location>
        <begin position="37"/>
        <end position="112"/>
    </location>
</feature>
<feature type="region of interest" description="Disordered" evidence="1">
    <location>
        <begin position="25"/>
        <end position="58"/>
    </location>
</feature>
<evidence type="ECO:0000313" key="6">
    <source>
        <dbReference type="Proteomes" id="UP000321927"/>
    </source>
</evidence>
<comment type="caution">
    <text evidence="3">The sequence shown here is derived from an EMBL/GenBank/DDBJ whole genome shotgun (WGS) entry which is preliminary data.</text>
</comment>
<dbReference type="OrthoDB" id="893294at2"/>
<reference evidence="4 6" key="2">
    <citation type="submission" date="2019-08" db="EMBL/GenBank/DDBJ databases">
        <title>Genome of Algoriphagus ratkowskyi IC026.</title>
        <authorList>
            <person name="Bowman J.P."/>
        </authorList>
    </citation>
    <scope>NUCLEOTIDE SEQUENCE [LARGE SCALE GENOMIC DNA]</scope>
    <source>
        <strain evidence="4 6">IC026</strain>
    </source>
</reference>
<name>A0A2W7RQQ5_9BACT</name>
<evidence type="ECO:0000256" key="1">
    <source>
        <dbReference type="SAM" id="MobiDB-lite"/>
    </source>
</evidence>
<dbReference type="InterPro" id="IPR024311">
    <property type="entry name" value="Lipocalin-like"/>
</dbReference>
<dbReference type="Proteomes" id="UP000249115">
    <property type="component" value="Unassembled WGS sequence"/>
</dbReference>
<dbReference type="Pfam" id="PF13648">
    <property type="entry name" value="Lipocalin_4"/>
    <property type="match status" value="1"/>
</dbReference>
<feature type="compositionally biased region" description="Basic and acidic residues" evidence="1">
    <location>
        <begin position="40"/>
        <end position="58"/>
    </location>
</feature>
<dbReference type="RefSeq" id="WP_086498516.1">
    <property type="nucleotide sequence ID" value="NZ_MSSV01000002.1"/>
</dbReference>
<evidence type="ECO:0000259" key="2">
    <source>
        <dbReference type="Pfam" id="PF13648"/>
    </source>
</evidence>
<evidence type="ECO:0000313" key="4">
    <source>
        <dbReference type="EMBL" id="TXD78957.1"/>
    </source>
</evidence>
<dbReference type="AlphaFoldDB" id="A0A2W7RQQ5"/>
<sequence>MKINYVLFLLTFLFIADSCTNKELTNEQKLSGESSKTWTAKREFNAEGDKEKLTREEKKESMTFYSNGKFNMKSGTDAMSGTWTISGDNTLSLVFENSSMSENFQIIKLDDDDARLRAGDGSELVLDAD</sequence>
<accession>A0A2W7RQQ5</accession>
<dbReference type="EMBL" id="VORV01000003">
    <property type="protein sequence ID" value="TXD78957.1"/>
    <property type="molecule type" value="Genomic_DNA"/>
</dbReference>
<keyword evidence="6" id="KW-1185">Reference proteome</keyword>
<protein>
    <submittedName>
        <fullName evidence="3">Lipocalin-like protein</fullName>
    </submittedName>
</protein>
<evidence type="ECO:0000313" key="5">
    <source>
        <dbReference type="Proteomes" id="UP000249115"/>
    </source>
</evidence>